<dbReference type="Gene3D" id="3.40.50.150">
    <property type="entry name" value="Vaccinia Virus protein VP39"/>
    <property type="match status" value="1"/>
</dbReference>
<dbReference type="EMBL" id="JALDAX010000001">
    <property type="protein sequence ID" value="MCI3238732.1"/>
    <property type="molecule type" value="Genomic_DNA"/>
</dbReference>
<proteinExistence type="predicted"/>
<accession>A0ABS9XAR6</accession>
<dbReference type="CDD" id="cd02440">
    <property type="entry name" value="AdoMet_MTases"/>
    <property type="match status" value="1"/>
</dbReference>
<comment type="caution">
    <text evidence="2">The sequence shown here is derived from an EMBL/GenBank/DDBJ whole genome shotgun (WGS) entry which is preliminary data.</text>
</comment>
<sequence>MSHDLETYWNRYGEGVKDEEPAEPLTFGWTQYDGHGPGEELLEQPDTTLELGFGRGRNVAYLARKGVRATGVDISGVQCERARERYGHISGACFEQGEVCQYLGAAADDEERFDAIYSVWGALWFTDPERLLPLVRQCLAPRGVLAFSNAPAVPGSYGVQGMYGAGFKGRRLWIYRWAYTPEDWTEILERHGFVDIDARVLEAPDPENVGTLIVRARAPH</sequence>
<dbReference type="GO" id="GO:0032259">
    <property type="term" value="P:methylation"/>
    <property type="evidence" value="ECO:0007669"/>
    <property type="project" value="UniProtKB-KW"/>
</dbReference>
<reference evidence="2" key="1">
    <citation type="submission" date="2022-03" db="EMBL/GenBank/DDBJ databases">
        <title>Streptomyces 7R015 and 7R016 isolated from Barleria lupulina in Thailand.</title>
        <authorList>
            <person name="Kanchanasin P."/>
            <person name="Phongsopitanun W."/>
            <person name="Tanasupawat S."/>
        </authorList>
    </citation>
    <scope>NUCLEOTIDE SEQUENCE</scope>
    <source>
        <strain evidence="2">7R016</strain>
    </source>
</reference>
<name>A0ABS9XAR6_9ACTN</name>
<keyword evidence="2" id="KW-0808">Transferase</keyword>
<keyword evidence="2" id="KW-0489">Methyltransferase</keyword>
<protein>
    <submittedName>
        <fullName evidence="2">Class I SAM-dependent methyltransferase</fullName>
    </submittedName>
</protein>
<keyword evidence="3" id="KW-1185">Reference proteome</keyword>
<evidence type="ECO:0000313" key="3">
    <source>
        <dbReference type="Proteomes" id="UP001165270"/>
    </source>
</evidence>
<feature type="domain" description="Methyltransferase type 11" evidence="1">
    <location>
        <begin position="49"/>
        <end position="147"/>
    </location>
</feature>
<dbReference type="InterPro" id="IPR013216">
    <property type="entry name" value="Methyltransf_11"/>
</dbReference>
<dbReference type="Proteomes" id="UP001165270">
    <property type="component" value="Unassembled WGS sequence"/>
</dbReference>
<evidence type="ECO:0000313" key="2">
    <source>
        <dbReference type="EMBL" id="MCI3238732.1"/>
    </source>
</evidence>
<dbReference type="InterPro" id="IPR029063">
    <property type="entry name" value="SAM-dependent_MTases_sf"/>
</dbReference>
<dbReference type="SUPFAM" id="SSF53335">
    <property type="entry name" value="S-adenosyl-L-methionine-dependent methyltransferases"/>
    <property type="match status" value="1"/>
</dbReference>
<gene>
    <name evidence="2" type="ORF">MQN93_03220</name>
</gene>
<organism evidence="2 3">
    <name type="scientific">Streptomyces spinosisporus</name>
    <dbReference type="NCBI Taxonomy" id="2927582"/>
    <lineage>
        <taxon>Bacteria</taxon>
        <taxon>Bacillati</taxon>
        <taxon>Actinomycetota</taxon>
        <taxon>Actinomycetes</taxon>
        <taxon>Kitasatosporales</taxon>
        <taxon>Streptomycetaceae</taxon>
        <taxon>Streptomyces</taxon>
    </lineage>
</organism>
<dbReference type="GO" id="GO:0008168">
    <property type="term" value="F:methyltransferase activity"/>
    <property type="evidence" value="ECO:0007669"/>
    <property type="project" value="UniProtKB-KW"/>
</dbReference>
<dbReference type="Pfam" id="PF08241">
    <property type="entry name" value="Methyltransf_11"/>
    <property type="match status" value="1"/>
</dbReference>
<dbReference type="RefSeq" id="WP_242708182.1">
    <property type="nucleotide sequence ID" value="NZ_JALDAX010000001.1"/>
</dbReference>
<evidence type="ECO:0000259" key="1">
    <source>
        <dbReference type="Pfam" id="PF08241"/>
    </source>
</evidence>